<dbReference type="EMBL" id="LUUB01000033">
    <property type="protein sequence ID" value="OAF13845.1"/>
    <property type="molecule type" value="Genomic_DNA"/>
</dbReference>
<comment type="caution">
    <text evidence="1">The sequence shown here is derived from an EMBL/GenBank/DDBJ whole genome shotgun (WGS) entry which is preliminary data.</text>
</comment>
<reference evidence="1 2" key="1">
    <citation type="submission" date="2016-03" db="EMBL/GenBank/DDBJ databases">
        <title>Draft Genome Sequence of the Strain BR 10245 (Bradyrhizobium sp.) isolated from nodules of Centrolobium paraense.</title>
        <authorList>
            <person name="Simoes-Araujo J.L.Sr."/>
            <person name="Barauna A.C."/>
            <person name="Silva K."/>
            <person name="Zilli J.E."/>
        </authorList>
    </citation>
    <scope>NUCLEOTIDE SEQUENCE [LARGE SCALE GENOMIC DNA]</scope>
    <source>
        <strain evidence="1 2">BR 10245</strain>
    </source>
</reference>
<dbReference type="Proteomes" id="UP000076959">
    <property type="component" value="Unassembled WGS sequence"/>
</dbReference>
<name>A0A176Z232_9BRAD</name>
<gene>
    <name evidence="1" type="ORF">AYJ54_43245</name>
</gene>
<dbReference type="STRING" id="1505087.AYJ54_43245"/>
<sequence>MFSASVSARRSLVATLSGEFVYYFVRGDYPMMRRLSEEARQVANRLPDPIIRLASHRLAGITAMHFGAFPEARSEFEAILRLYDARRHRSQPVHYVHDPKVSALTYLSLVLWVLGFPEQARRSSAAAFQCAAELDQANLTAHVHNFAGAGLDELLGDVPGVQAHAEGIVELADGTAWAIGT</sequence>
<evidence type="ECO:0000313" key="1">
    <source>
        <dbReference type="EMBL" id="OAF13845.1"/>
    </source>
</evidence>
<dbReference type="AlphaFoldDB" id="A0A176Z232"/>
<organism evidence="1 2">
    <name type="scientific">Bradyrhizobium centrolobii</name>
    <dbReference type="NCBI Taxonomy" id="1505087"/>
    <lineage>
        <taxon>Bacteria</taxon>
        <taxon>Pseudomonadati</taxon>
        <taxon>Pseudomonadota</taxon>
        <taxon>Alphaproteobacteria</taxon>
        <taxon>Hyphomicrobiales</taxon>
        <taxon>Nitrobacteraceae</taxon>
        <taxon>Bradyrhizobium</taxon>
    </lineage>
</organism>
<evidence type="ECO:0008006" key="3">
    <source>
        <dbReference type="Google" id="ProtNLM"/>
    </source>
</evidence>
<accession>A0A176Z232</accession>
<protein>
    <recommendedName>
        <fullName evidence="3">Tetratricopeptide repeat protein</fullName>
    </recommendedName>
</protein>
<evidence type="ECO:0000313" key="2">
    <source>
        <dbReference type="Proteomes" id="UP000076959"/>
    </source>
</evidence>
<proteinExistence type="predicted"/>
<keyword evidence="2" id="KW-1185">Reference proteome</keyword>